<dbReference type="InterPro" id="IPR007310">
    <property type="entry name" value="Aerobactin_biosyn_IucA/IucC_N"/>
</dbReference>
<dbReference type="AlphaFoldDB" id="A0A1C2EBU9"/>
<dbReference type="STRING" id="1566387.QV13_02150"/>
<comment type="similarity">
    <text evidence="1">Belongs to the IucA/IucC family.</text>
</comment>
<dbReference type="Proteomes" id="UP000094412">
    <property type="component" value="Unassembled WGS sequence"/>
</dbReference>
<evidence type="ECO:0008006" key="6">
    <source>
        <dbReference type="Google" id="ProtNLM"/>
    </source>
</evidence>
<dbReference type="Gene3D" id="1.10.510.40">
    <property type="match status" value="1"/>
</dbReference>
<dbReference type="GO" id="GO:0016881">
    <property type="term" value="F:acid-amino acid ligase activity"/>
    <property type="evidence" value="ECO:0007669"/>
    <property type="project" value="UniProtKB-ARBA"/>
</dbReference>
<protein>
    <recommendedName>
        <fullName evidence="6">IucA/IucC family protein</fullName>
    </recommendedName>
</protein>
<keyword evidence="5" id="KW-1185">Reference proteome</keyword>
<dbReference type="InterPro" id="IPR037455">
    <property type="entry name" value="LucA/IucC-like"/>
</dbReference>
<accession>A0A1C2EBU9</accession>
<dbReference type="OrthoDB" id="495728at2"/>
<feature type="domain" description="Aerobactin siderophore biosynthesis IucA/IucC N-terminal" evidence="2">
    <location>
        <begin position="149"/>
        <end position="383"/>
    </location>
</feature>
<organism evidence="4 5">
    <name type="scientific">Mesorhizobium hungaricum</name>
    <dbReference type="NCBI Taxonomy" id="1566387"/>
    <lineage>
        <taxon>Bacteria</taxon>
        <taxon>Pseudomonadati</taxon>
        <taxon>Pseudomonadota</taxon>
        <taxon>Alphaproteobacteria</taxon>
        <taxon>Hyphomicrobiales</taxon>
        <taxon>Phyllobacteriaceae</taxon>
        <taxon>Mesorhizobium</taxon>
    </lineage>
</organism>
<comment type="caution">
    <text evidence="4">The sequence shown here is derived from an EMBL/GenBank/DDBJ whole genome shotgun (WGS) entry which is preliminary data.</text>
</comment>
<proteinExistence type="inferred from homology"/>
<dbReference type="InterPro" id="IPR022770">
    <property type="entry name" value="IucA/IucC-like_C"/>
</dbReference>
<dbReference type="GO" id="GO:0019290">
    <property type="term" value="P:siderophore biosynthetic process"/>
    <property type="evidence" value="ECO:0007669"/>
    <property type="project" value="InterPro"/>
</dbReference>
<name>A0A1C2EBU9_9HYPH</name>
<feature type="domain" description="Aerobactin siderophore biosynthesis IucA/IucC-like C-terminal" evidence="3">
    <location>
        <begin position="414"/>
        <end position="574"/>
    </location>
</feature>
<evidence type="ECO:0000313" key="4">
    <source>
        <dbReference type="EMBL" id="OCX24514.1"/>
    </source>
</evidence>
<dbReference type="Pfam" id="PF06276">
    <property type="entry name" value="FhuF"/>
    <property type="match status" value="1"/>
</dbReference>
<sequence length="597" mass="65391">MYFDINREIQDIILPSVDRLLNSLIREWGGCRFDTAARFASSLGAAEVLVLDLPASDVVVFVPVRHRSSVGYHGFAGPLRLLSGGRTDPVEIGLFDVLAMLLREPDICEHSSLASRLNLFRRAAASVAAVAEVATARGKVRPFADGIPDFIGAESALRFGHAVHPTPLSRDEFSSEDSRRFGHEYGGSFQLRWWAVHPDVFVSGSVAPHDVGRMVQGLAGGDTGLLAKAECAEGMRLFPMHPWQASRLMLMPAVQALFEAGLVRDLGLGGPPWRATTSLRTIHCADCDWMMKFSLDLKLTNSRRVIERRECDRGMSVHSLIKGALGERLAQECPTLTVLGEPAWMALRDGLDCAVLASTIVSFRENPFRHGDAPKAAVLGALCERHPGQAQSHLSDLVHFVAKREGLQPQAAAERWFERFLDVAVEPFFLAFSEFGLLFGAHQQNLVVGLDDGWPDRLYFRDCQGTGYVSEFLPLLRKHLPSAGGKGDHVFDAPAAAQLLGYYLVINGVFAAISALADAGLSSEDDLLAYFRRLLERLAARPSGNLACLDYLLRSPTLGTKGNFLFSLKNTNENTEVTDPLAGYVQMPNPLFTRKPA</sequence>
<evidence type="ECO:0000313" key="5">
    <source>
        <dbReference type="Proteomes" id="UP000094412"/>
    </source>
</evidence>
<reference evidence="4 5" key="1">
    <citation type="submission" date="2016-08" db="EMBL/GenBank/DDBJ databases">
        <title>Whole genome sequence of Mesorhizobium sp. strain UASWS1009 isolated from industrial sewage.</title>
        <authorList>
            <person name="Crovadore J."/>
            <person name="Calmin G."/>
            <person name="Chablais R."/>
            <person name="Cochard B."/>
            <person name="Lefort F."/>
        </authorList>
    </citation>
    <scope>NUCLEOTIDE SEQUENCE [LARGE SCALE GENOMIC DNA]</scope>
    <source>
        <strain evidence="4 5">UASWS1009</strain>
    </source>
</reference>
<dbReference type="PANTHER" id="PTHR34384">
    <property type="entry name" value="L-2,3-DIAMINOPROPANOATE--CITRATE LIGASE"/>
    <property type="match status" value="1"/>
</dbReference>
<dbReference type="PANTHER" id="PTHR34384:SF5">
    <property type="entry name" value="L-2,3-DIAMINOPROPANOATE--CITRATE LIGASE"/>
    <property type="match status" value="1"/>
</dbReference>
<dbReference type="EMBL" id="MDEO01000021">
    <property type="protein sequence ID" value="OCX24514.1"/>
    <property type="molecule type" value="Genomic_DNA"/>
</dbReference>
<evidence type="ECO:0000256" key="1">
    <source>
        <dbReference type="ARBA" id="ARBA00007832"/>
    </source>
</evidence>
<gene>
    <name evidence="4" type="ORF">QV13_02150</name>
</gene>
<evidence type="ECO:0000259" key="2">
    <source>
        <dbReference type="Pfam" id="PF04183"/>
    </source>
</evidence>
<evidence type="ECO:0000259" key="3">
    <source>
        <dbReference type="Pfam" id="PF06276"/>
    </source>
</evidence>
<dbReference type="Pfam" id="PF04183">
    <property type="entry name" value="IucA_IucC"/>
    <property type="match status" value="1"/>
</dbReference>